<dbReference type="InterPro" id="IPR014433">
    <property type="entry name" value="CooC"/>
</dbReference>
<dbReference type="InterPro" id="IPR027417">
    <property type="entry name" value="P-loop_NTPase"/>
</dbReference>
<dbReference type="AlphaFoldDB" id="A0A7C2ZS26"/>
<reference evidence="2" key="1">
    <citation type="journal article" date="2020" name="mSystems">
        <title>Genome- and Community-Level Interaction Insights into Carbon Utilization and Element Cycling Functions of Hydrothermarchaeota in Hydrothermal Sediment.</title>
        <authorList>
            <person name="Zhou Z."/>
            <person name="Liu Y."/>
            <person name="Xu W."/>
            <person name="Pan J."/>
            <person name="Luo Z.H."/>
            <person name="Li M."/>
        </authorList>
    </citation>
    <scope>NUCLEOTIDE SEQUENCE [LARGE SCALE GENOMIC DNA]</scope>
    <source>
        <strain evidence="2">SpSt-16</strain>
    </source>
</reference>
<gene>
    <name evidence="2" type="ORF">ENO77_03525</name>
</gene>
<comment type="caution">
    <text evidence="2">The sequence shown here is derived from an EMBL/GenBank/DDBJ whole genome shotgun (WGS) entry which is preliminary data.</text>
</comment>
<dbReference type="SUPFAM" id="SSF52540">
    <property type="entry name" value="P-loop containing nucleoside triphosphate hydrolases"/>
    <property type="match status" value="1"/>
</dbReference>
<keyword evidence="2" id="KW-0547">Nucleotide-binding</keyword>
<dbReference type="Pfam" id="PF01656">
    <property type="entry name" value="CbiA"/>
    <property type="match status" value="1"/>
</dbReference>
<dbReference type="InterPro" id="IPR002586">
    <property type="entry name" value="CobQ/CobB/MinD/ParA_Nub-bd_dom"/>
</dbReference>
<dbReference type="GO" id="GO:0005524">
    <property type="term" value="F:ATP binding"/>
    <property type="evidence" value="ECO:0007669"/>
    <property type="project" value="UniProtKB-KW"/>
</dbReference>
<name>A0A7C2ZS26_9CREN</name>
<dbReference type="Gene3D" id="3.40.50.300">
    <property type="entry name" value="P-loop containing nucleotide triphosphate hydrolases"/>
    <property type="match status" value="1"/>
</dbReference>
<dbReference type="EMBL" id="DSGT01000009">
    <property type="protein sequence ID" value="HEW53217.1"/>
    <property type="molecule type" value="Genomic_DNA"/>
</dbReference>
<feature type="domain" description="CobQ/CobB/MinD/ParA nucleotide binding" evidence="1">
    <location>
        <begin position="6"/>
        <end position="233"/>
    </location>
</feature>
<dbReference type="GO" id="GO:0016887">
    <property type="term" value="F:ATP hydrolysis activity"/>
    <property type="evidence" value="ECO:0007669"/>
    <property type="project" value="TreeGrafter"/>
</dbReference>
<accession>A0A7C2ZS26</accession>
<evidence type="ECO:0000259" key="1">
    <source>
        <dbReference type="Pfam" id="PF01656"/>
    </source>
</evidence>
<dbReference type="GO" id="GO:0051782">
    <property type="term" value="P:negative regulation of cell division"/>
    <property type="evidence" value="ECO:0007669"/>
    <property type="project" value="TreeGrafter"/>
</dbReference>
<dbReference type="GO" id="GO:0005829">
    <property type="term" value="C:cytosol"/>
    <property type="evidence" value="ECO:0007669"/>
    <property type="project" value="TreeGrafter"/>
</dbReference>
<proteinExistence type="predicted"/>
<protein>
    <submittedName>
        <fullName evidence="2">ATP-binding protein</fullName>
    </submittedName>
</protein>
<keyword evidence="2" id="KW-0067">ATP-binding</keyword>
<sequence>MRRPFIASISGKGGTGKTTLTALLTKVLIENRSDDIVLVVDADPATNLQDVLGVKVPRTIGDVADEFRRKVGNVDLVGTEKSSLLQYWILRDCLVELERFDFLAMGRGEGEGCYCYVNLLLTKILVELLKNYTVVLMDMEAGLEHLSRRVDRYVNTLIVVVDPSIMSLRTAERIMNVAKEVNIKPERFYLVGNRIPSDIVSSISRYAEDMGYVYAGTMPVDENIIKYSLEGRSLLELPPDSPAVRAAMEIARNIGLID</sequence>
<dbReference type="PANTHER" id="PTHR43384:SF7">
    <property type="entry name" value="CARBON-MONOXIDE DEHYDROGENASE ACCESSORY PROTEIN"/>
    <property type="match status" value="1"/>
</dbReference>
<dbReference type="PIRSF" id="PIRSF005647">
    <property type="entry name" value="CooC"/>
    <property type="match status" value="1"/>
</dbReference>
<dbReference type="InterPro" id="IPR050625">
    <property type="entry name" value="ParA/MinD_ATPase"/>
</dbReference>
<organism evidence="2">
    <name type="scientific">Ignisphaera aggregans</name>
    <dbReference type="NCBI Taxonomy" id="334771"/>
    <lineage>
        <taxon>Archaea</taxon>
        <taxon>Thermoproteota</taxon>
        <taxon>Thermoprotei</taxon>
        <taxon>Desulfurococcales</taxon>
        <taxon>Desulfurococcaceae</taxon>
        <taxon>Ignisphaera</taxon>
    </lineage>
</organism>
<dbReference type="PANTHER" id="PTHR43384">
    <property type="entry name" value="SEPTUM SITE-DETERMINING PROTEIN MIND HOMOLOG, CHLOROPLASTIC-RELATED"/>
    <property type="match status" value="1"/>
</dbReference>
<evidence type="ECO:0000313" key="2">
    <source>
        <dbReference type="EMBL" id="HEW53217.1"/>
    </source>
</evidence>
<dbReference type="GO" id="GO:0009898">
    <property type="term" value="C:cytoplasmic side of plasma membrane"/>
    <property type="evidence" value="ECO:0007669"/>
    <property type="project" value="TreeGrafter"/>
</dbReference>